<dbReference type="STRING" id="1796616.A4V09_14500"/>
<dbReference type="Proteomes" id="UP000092574">
    <property type="component" value="Chromosome"/>
</dbReference>
<evidence type="ECO:0000313" key="1">
    <source>
        <dbReference type="EMBL" id="ANU76861.1"/>
    </source>
</evidence>
<protein>
    <submittedName>
        <fullName evidence="1">Uncharacterized protein</fullName>
    </submittedName>
</protein>
<dbReference type="EMBL" id="CP015405">
    <property type="protein sequence ID" value="ANU76861.1"/>
    <property type="molecule type" value="Genomic_DNA"/>
</dbReference>
<dbReference type="AlphaFoldDB" id="A0A1C7IB43"/>
<accession>A0A1C7IB43</accession>
<evidence type="ECO:0000313" key="2">
    <source>
        <dbReference type="Proteomes" id="UP000092574"/>
    </source>
</evidence>
<reference evidence="1" key="1">
    <citation type="submission" date="2017-04" db="EMBL/GenBank/DDBJ databases">
        <title>Complete Genome Sequences of Twelve Strains of a Stable Defined Moderately Diverse Mouse Microbiota 2 (sDMDMm2).</title>
        <authorList>
            <person name="Uchimura Y."/>
            <person name="Wyss M."/>
            <person name="Brugiroux S."/>
            <person name="Limenitakis J.P."/>
            <person name="Stecher B."/>
            <person name="McCoy K.D."/>
            <person name="Macpherson A.J."/>
        </authorList>
    </citation>
    <scope>NUCLEOTIDE SEQUENCE</scope>
    <source>
        <strain evidence="1">YL58</strain>
    </source>
</reference>
<sequence>MGNHQNVSIVLTVRLYNGGQLPNPPMGMNLLICKAVFDSWGKYRLFDLEGAVYKESKDVKEMLDYLFGLVTYPHYKLKSLKELVHLLEMTYRKIREKESITGLEKTGCERRARGAKYEIVV</sequence>
<name>A0A1C7IB43_9FIRM</name>
<gene>
    <name evidence="1" type="ORF">A4V09_14500</name>
</gene>
<dbReference type="RefSeq" id="WP_065543015.1">
    <property type="nucleotide sequence ID" value="NZ_CP015405.2"/>
</dbReference>
<keyword evidence="2" id="KW-1185">Reference proteome</keyword>
<organism evidence="1 2">
    <name type="scientific">Blautia pseudococcoides</name>
    <dbReference type="NCBI Taxonomy" id="1796616"/>
    <lineage>
        <taxon>Bacteria</taxon>
        <taxon>Bacillati</taxon>
        <taxon>Bacillota</taxon>
        <taxon>Clostridia</taxon>
        <taxon>Lachnospirales</taxon>
        <taxon>Lachnospiraceae</taxon>
        <taxon>Blautia</taxon>
    </lineage>
</organism>
<dbReference type="KEGG" id="byl:A4V09_14500"/>
<dbReference type="OrthoDB" id="9794370at2"/>
<proteinExistence type="predicted"/>